<evidence type="ECO:0000313" key="2">
    <source>
        <dbReference type="Proteomes" id="UP000234681"/>
    </source>
</evidence>
<name>A6I2Q5_RAT</name>
<evidence type="ECO:0000313" key="1">
    <source>
        <dbReference type="EMBL" id="EDL77322.1"/>
    </source>
</evidence>
<sequence>MASNFARFPLLFQTLGIITRATTL</sequence>
<dbReference type="EMBL" id="CH473954">
    <property type="protein sequence ID" value="EDL77322.1"/>
    <property type="molecule type" value="Genomic_DNA"/>
</dbReference>
<dbReference type="AlphaFoldDB" id="A6I2Q5"/>
<dbReference type="Proteomes" id="UP000234681">
    <property type="component" value="Chromosome 8"/>
</dbReference>
<feature type="non-terminal residue" evidence="1">
    <location>
        <position position="24"/>
    </location>
</feature>
<accession>A6I2Q5</accession>
<proteinExistence type="predicted"/>
<protein>
    <submittedName>
        <fullName evidence="1">RCG25860</fullName>
    </submittedName>
</protein>
<organism evidence="1 2">
    <name type="scientific">Rattus norvegicus</name>
    <name type="common">Rat</name>
    <dbReference type="NCBI Taxonomy" id="10116"/>
    <lineage>
        <taxon>Eukaryota</taxon>
        <taxon>Metazoa</taxon>
        <taxon>Chordata</taxon>
        <taxon>Craniata</taxon>
        <taxon>Vertebrata</taxon>
        <taxon>Euteleostomi</taxon>
        <taxon>Mammalia</taxon>
        <taxon>Eutheria</taxon>
        <taxon>Euarchontoglires</taxon>
        <taxon>Glires</taxon>
        <taxon>Rodentia</taxon>
        <taxon>Myomorpha</taxon>
        <taxon>Muroidea</taxon>
        <taxon>Muridae</taxon>
        <taxon>Murinae</taxon>
        <taxon>Rattus</taxon>
    </lineage>
</organism>
<gene>
    <name evidence="1" type="ORF">rCG_25860</name>
</gene>
<reference evidence="1 2" key="1">
    <citation type="submission" date="2005-09" db="EMBL/GenBank/DDBJ databases">
        <authorList>
            <person name="Mural R.J."/>
            <person name="Li P.W."/>
            <person name="Adams M.D."/>
            <person name="Amanatides P.G."/>
            <person name="Baden-Tillson H."/>
            <person name="Barnstead M."/>
            <person name="Chin S.H."/>
            <person name="Dew I."/>
            <person name="Evans C.A."/>
            <person name="Ferriera S."/>
            <person name="Flanigan M."/>
            <person name="Fosler C."/>
            <person name="Glodek A."/>
            <person name="Gu Z."/>
            <person name="Holt R.A."/>
            <person name="Jennings D."/>
            <person name="Kraft C.L."/>
            <person name="Lu F."/>
            <person name="Nguyen T."/>
            <person name="Nusskern D.R."/>
            <person name="Pfannkoch C.M."/>
            <person name="Sitter C."/>
            <person name="Sutton G.G."/>
            <person name="Venter J.C."/>
            <person name="Wang Z."/>
            <person name="Woodage T."/>
            <person name="Zheng X.H."/>
            <person name="Zhong F."/>
        </authorList>
    </citation>
    <scope>NUCLEOTIDE SEQUENCE [LARGE SCALE GENOMIC DNA]</scope>
    <source>
        <strain>BN</strain>
        <strain evidence="2">Sprague-Dawley</strain>
    </source>
</reference>